<protein>
    <recommendedName>
        <fullName evidence="3">BZIP domain-containing protein</fullName>
    </recommendedName>
</protein>
<accession>A0A9P7GBR8</accession>
<feature type="compositionally biased region" description="Basic and acidic residues" evidence="2">
    <location>
        <begin position="461"/>
        <end position="471"/>
    </location>
</feature>
<dbReference type="InterPro" id="IPR004827">
    <property type="entry name" value="bZIP"/>
</dbReference>
<feature type="region of interest" description="Disordered" evidence="2">
    <location>
        <begin position="336"/>
        <end position="425"/>
    </location>
</feature>
<feature type="domain" description="BZIP" evidence="3">
    <location>
        <begin position="464"/>
        <end position="504"/>
    </location>
</feature>
<dbReference type="GO" id="GO:0003700">
    <property type="term" value="F:DNA-binding transcription factor activity"/>
    <property type="evidence" value="ECO:0007669"/>
    <property type="project" value="InterPro"/>
</dbReference>
<comment type="caution">
    <text evidence="4">The sequence shown here is derived from an EMBL/GenBank/DDBJ whole genome shotgun (WGS) entry which is preliminary data.</text>
</comment>
<feature type="region of interest" description="Disordered" evidence="2">
    <location>
        <begin position="104"/>
        <end position="165"/>
    </location>
</feature>
<dbReference type="Pfam" id="PF07716">
    <property type="entry name" value="bZIP_2"/>
    <property type="match status" value="1"/>
</dbReference>
<evidence type="ECO:0000313" key="5">
    <source>
        <dbReference type="Proteomes" id="UP000775547"/>
    </source>
</evidence>
<feature type="coiled-coil region" evidence="1">
    <location>
        <begin position="482"/>
        <end position="509"/>
    </location>
</feature>
<proteinExistence type="predicted"/>
<feature type="region of interest" description="Disordered" evidence="2">
    <location>
        <begin position="442"/>
        <end position="482"/>
    </location>
</feature>
<feature type="compositionally biased region" description="Polar residues" evidence="2">
    <location>
        <begin position="124"/>
        <end position="134"/>
    </location>
</feature>
<feature type="compositionally biased region" description="Polar residues" evidence="2">
    <location>
        <begin position="182"/>
        <end position="197"/>
    </location>
</feature>
<dbReference type="PROSITE" id="PS50217">
    <property type="entry name" value="BZIP"/>
    <property type="match status" value="1"/>
</dbReference>
<evidence type="ECO:0000256" key="2">
    <source>
        <dbReference type="SAM" id="MobiDB-lite"/>
    </source>
</evidence>
<keyword evidence="5" id="KW-1185">Reference proteome</keyword>
<gene>
    <name evidence="4" type="ORF">DXG03_008675</name>
</gene>
<evidence type="ECO:0000256" key="1">
    <source>
        <dbReference type="SAM" id="Coils"/>
    </source>
</evidence>
<evidence type="ECO:0000313" key="4">
    <source>
        <dbReference type="EMBL" id="KAG5644317.1"/>
    </source>
</evidence>
<evidence type="ECO:0000259" key="3">
    <source>
        <dbReference type="PROSITE" id="PS50217"/>
    </source>
</evidence>
<name>A0A9P7GBR8_9AGAR</name>
<dbReference type="SUPFAM" id="SSF57959">
    <property type="entry name" value="Leucine zipper domain"/>
    <property type="match status" value="1"/>
</dbReference>
<dbReference type="SMART" id="SM00338">
    <property type="entry name" value="BRLZ"/>
    <property type="match status" value="1"/>
</dbReference>
<reference evidence="4" key="2">
    <citation type="submission" date="2021-10" db="EMBL/GenBank/DDBJ databases">
        <title>Phylogenomics reveals ancestral predisposition of the termite-cultivated fungus Termitomyces towards a domesticated lifestyle.</title>
        <authorList>
            <person name="Auxier B."/>
            <person name="Grum-Grzhimaylo A."/>
            <person name="Cardenas M.E."/>
            <person name="Lodge J.D."/>
            <person name="Laessoe T."/>
            <person name="Pedersen O."/>
            <person name="Smith M.E."/>
            <person name="Kuyper T.W."/>
            <person name="Franco-Molano E.A."/>
            <person name="Baroni T.J."/>
            <person name="Aanen D.K."/>
        </authorList>
    </citation>
    <scope>NUCLEOTIDE SEQUENCE</scope>
    <source>
        <strain evidence="4">AP01</strain>
        <tissue evidence="4">Mycelium</tissue>
    </source>
</reference>
<dbReference type="AlphaFoldDB" id="A0A9P7GBR8"/>
<organism evidence="4 5">
    <name type="scientific">Asterophora parasitica</name>
    <dbReference type="NCBI Taxonomy" id="117018"/>
    <lineage>
        <taxon>Eukaryota</taxon>
        <taxon>Fungi</taxon>
        <taxon>Dikarya</taxon>
        <taxon>Basidiomycota</taxon>
        <taxon>Agaricomycotina</taxon>
        <taxon>Agaricomycetes</taxon>
        <taxon>Agaricomycetidae</taxon>
        <taxon>Agaricales</taxon>
        <taxon>Tricholomatineae</taxon>
        <taxon>Lyophyllaceae</taxon>
        <taxon>Asterophora</taxon>
    </lineage>
</organism>
<feature type="compositionally biased region" description="Pro residues" evidence="2">
    <location>
        <begin position="144"/>
        <end position="165"/>
    </location>
</feature>
<feature type="region of interest" description="Disordered" evidence="2">
    <location>
        <begin position="35"/>
        <end position="63"/>
    </location>
</feature>
<dbReference type="CDD" id="cd12193">
    <property type="entry name" value="bZIP_GCN4"/>
    <property type="match status" value="1"/>
</dbReference>
<dbReference type="Proteomes" id="UP000775547">
    <property type="component" value="Unassembled WGS sequence"/>
</dbReference>
<feature type="compositionally biased region" description="Polar residues" evidence="2">
    <location>
        <begin position="336"/>
        <end position="346"/>
    </location>
</feature>
<feature type="compositionally biased region" description="Low complexity" evidence="2">
    <location>
        <begin position="104"/>
        <end position="114"/>
    </location>
</feature>
<dbReference type="Gene3D" id="3.30.160.60">
    <property type="entry name" value="Classic Zinc Finger"/>
    <property type="match status" value="1"/>
</dbReference>
<dbReference type="PROSITE" id="PS00036">
    <property type="entry name" value="BZIP_BASIC"/>
    <property type="match status" value="1"/>
</dbReference>
<sequence length="533" mass="58947">MWDDSTLEIERYVFLSPSDESTPVQHYIKSELTESSDSRILRPSTVLPRPSPSHPTTSTAIPASNYTHNINTCQDVPIPVNSSASYLSSPVTRTDAFSHYLGPSVSSSSTPSHHVLTHRRQRPRTSNQVFTSSYGIAPHGIPQSLPPAPSTAPRRNQPPPVQPPLPDFNSLASNYLNMLSQKPTDNTMTAHSTTTPVPSADTPQKHGPENFQSFVDAITGEYIAIDDEEHIIEPSIASNLPPPPTPETPDLWTPDFSFGDEFPDISPYSADDDFLNTPVVGNDDEMLSGMTLFPEGDFFGELFAPMDIAYVKPPTPPQLPDAPYTFSPTSPIANEFSPSINPSSLYPSPRLPTQHAFPSPIQPSEHSFPATASAVPPVAKPATVEADANPRRRSSATGTRKGVTPEALVPIDAPTQPRKYLAPSKTSRKDLPLVFAKKRSRSTAFGEEDDEFNEPPLPPDASEKEQIEYKRRQNTVAARRSRKRKLQYQQDLEDKVERLQRERDVWKTRAIMCQDMLVANGVQFTPFQDMIED</sequence>
<keyword evidence="1" id="KW-0175">Coiled coil</keyword>
<dbReference type="OrthoDB" id="2257100at2759"/>
<feature type="region of interest" description="Disordered" evidence="2">
    <location>
        <begin position="182"/>
        <end position="206"/>
    </location>
</feature>
<dbReference type="EMBL" id="JABCKV010000074">
    <property type="protein sequence ID" value="KAG5644317.1"/>
    <property type="molecule type" value="Genomic_DNA"/>
</dbReference>
<dbReference type="InterPro" id="IPR046347">
    <property type="entry name" value="bZIP_sf"/>
</dbReference>
<reference evidence="4" key="1">
    <citation type="submission" date="2020-07" db="EMBL/GenBank/DDBJ databases">
        <authorList>
            <person name="Nieuwenhuis M."/>
            <person name="Van De Peppel L.J.J."/>
        </authorList>
    </citation>
    <scope>NUCLEOTIDE SEQUENCE</scope>
    <source>
        <strain evidence="4">AP01</strain>
        <tissue evidence="4">Mycelium</tissue>
    </source>
</reference>